<dbReference type="RefSeq" id="WP_012595462.1">
    <property type="nucleotide sequence ID" value="NC_011726.1"/>
</dbReference>
<dbReference type="InterPro" id="IPR005116">
    <property type="entry name" value="Transp-assoc_OB_typ1"/>
</dbReference>
<dbReference type="InterPro" id="IPR004606">
    <property type="entry name" value="Mop_domain"/>
</dbReference>
<dbReference type="eggNOG" id="COG3585">
    <property type="taxonomic scope" value="Bacteria"/>
</dbReference>
<evidence type="ECO:0000313" key="4">
    <source>
        <dbReference type="EMBL" id="ACK66194.1"/>
    </source>
</evidence>
<dbReference type="SUPFAM" id="SSF50331">
    <property type="entry name" value="MOP-like"/>
    <property type="match status" value="1"/>
</dbReference>
<accession>B7K047</accession>
<dbReference type="Pfam" id="PF03459">
    <property type="entry name" value="TOBE"/>
    <property type="match status" value="1"/>
</dbReference>
<dbReference type="PROSITE" id="PS51866">
    <property type="entry name" value="MOP"/>
    <property type="match status" value="1"/>
</dbReference>
<dbReference type="KEGG" id="cyp:PCC8801_2166"/>
<evidence type="ECO:0000313" key="5">
    <source>
        <dbReference type="Proteomes" id="UP000008204"/>
    </source>
</evidence>
<dbReference type="Proteomes" id="UP000008204">
    <property type="component" value="Chromosome"/>
</dbReference>
<dbReference type="NCBIfam" id="TIGR00638">
    <property type="entry name" value="Mop"/>
    <property type="match status" value="1"/>
</dbReference>
<dbReference type="STRING" id="41431.PCC8801_2166"/>
<keyword evidence="5" id="KW-1185">Reference proteome</keyword>
<dbReference type="GO" id="GO:0015689">
    <property type="term" value="P:molybdate ion transport"/>
    <property type="evidence" value="ECO:0007669"/>
    <property type="project" value="InterPro"/>
</dbReference>
<name>B7K047_RIPO1</name>
<dbReference type="OrthoDB" id="122515at2"/>
<proteinExistence type="predicted"/>
<dbReference type="Gene3D" id="2.40.50.100">
    <property type="match status" value="1"/>
</dbReference>
<keyword evidence="1 2" id="KW-0500">Molybdenum</keyword>
<evidence type="ECO:0000256" key="1">
    <source>
        <dbReference type="ARBA" id="ARBA00022505"/>
    </source>
</evidence>
<sequence>MPKKQQGWITFQSSITERQILEQYCEVVQRTKTDVLRELLRNLAQMLSFDPTTGHPALLDVKNLPIYQLEHRIMQSSARNVLKGTVKTVTMGAVNAEITIEVAPGVEVVSIITKTSAENMGLAEGKEAYAMIKSSDVMIGVD</sequence>
<dbReference type="HOGENOM" id="CLU_1659942_0_0_3"/>
<gene>
    <name evidence="4" type="ordered locus">PCC8801_2166</name>
</gene>
<dbReference type="InterPro" id="IPR008995">
    <property type="entry name" value="Mo/tungstate-bd_C_term_dom"/>
</dbReference>
<feature type="domain" description="Mop" evidence="3">
    <location>
        <begin position="75"/>
        <end position="141"/>
    </location>
</feature>
<protein>
    <submittedName>
        <fullName evidence="4">TOBE domain protein</fullName>
    </submittedName>
</protein>
<dbReference type="EMBL" id="CP001287">
    <property type="protein sequence ID" value="ACK66194.1"/>
    <property type="molecule type" value="Genomic_DNA"/>
</dbReference>
<reference evidence="5" key="1">
    <citation type="journal article" date="2011" name="MBio">
        <title>Novel metabolic attributes of the genus Cyanothece, comprising a group of unicellular nitrogen-fixing Cyanobacteria.</title>
        <authorList>
            <person name="Bandyopadhyay A."/>
            <person name="Elvitigala T."/>
            <person name="Welsh E."/>
            <person name="Stockel J."/>
            <person name="Liberton M."/>
            <person name="Min H."/>
            <person name="Sherman L.A."/>
            <person name="Pakrasi H.B."/>
        </authorList>
    </citation>
    <scope>NUCLEOTIDE SEQUENCE [LARGE SCALE GENOMIC DNA]</scope>
    <source>
        <strain evidence="5">PCC 8801</strain>
    </source>
</reference>
<evidence type="ECO:0000259" key="3">
    <source>
        <dbReference type="PROSITE" id="PS51866"/>
    </source>
</evidence>
<evidence type="ECO:0000256" key="2">
    <source>
        <dbReference type="PROSITE-ProRule" id="PRU01213"/>
    </source>
</evidence>
<dbReference type="AlphaFoldDB" id="B7K047"/>
<organism evidence="4 5">
    <name type="scientific">Rippkaea orientalis (strain PCC 8801 / RF-1)</name>
    <name type="common">Cyanothece sp. (strain PCC 8801)</name>
    <dbReference type="NCBI Taxonomy" id="41431"/>
    <lineage>
        <taxon>Bacteria</taxon>
        <taxon>Bacillati</taxon>
        <taxon>Cyanobacteriota</taxon>
        <taxon>Cyanophyceae</taxon>
        <taxon>Oscillatoriophycideae</taxon>
        <taxon>Chroococcales</taxon>
        <taxon>Aphanothecaceae</taxon>
        <taxon>Rippkaea</taxon>
        <taxon>Rippkaea orientalis</taxon>
    </lineage>
</organism>